<feature type="compositionally biased region" description="Basic and acidic residues" evidence="1">
    <location>
        <begin position="95"/>
        <end position="115"/>
    </location>
</feature>
<feature type="region of interest" description="Disordered" evidence="1">
    <location>
        <begin position="52"/>
        <end position="120"/>
    </location>
</feature>
<evidence type="ECO:0000256" key="1">
    <source>
        <dbReference type="SAM" id="MobiDB-lite"/>
    </source>
</evidence>
<feature type="region of interest" description="Disordered" evidence="1">
    <location>
        <begin position="18"/>
        <end position="39"/>
    </location>
</feature>
<keyword evidence="3" id="KW-1185">Reference proteome</keyword>
<dbReference type="EMBL" id="JAHRIQ010085954">
    <property type="protein sequence ID" value="MEQ2249632.1"/>
    <property type="molecule type" value="Genomic_DNA"/>
</dbReference>
<sequence>GNITLAVRFANPVTEQKTVVRGQKQGQNKEDTNRRQGPREWLESWVGHRSEVMNGGGRYRHMDPKDRQTGLVRRQKQGCLSRKQKPMKYPTWAKQSREIHESKRDQIRQPDKEGPLDTTHTKAFKNLALVVREL</sequence>
<comment type="caution">
    <text evidence="2">The sequence shown here is derived from an EMBL/GenBank/DDBJ whole genome shotgun (WGS) entry which is preliminary data.</text>
</comment>
<accession>A0ABV0UWT9</accession>
<feature type="non-terminal residue" evidence="2">
    <location>
        <position position="1"/>
    </location>
</feature>
<name>A0ABV0UWT9_9TELE</name>
<proteinExistence type="predicted"/>
<protein>
    <submittedName>
        <fullName evidence="2">Uncharacterized protein</fullName>
    </submittedName>
</protein>
<evidence type="ECO:0000313" key="3">
    <source>
        <dbReference type="Proteomes" id="UP001482620"/>
    </source>
</evidence>
<evidence type="ECO:0000313" key="2">
    <source>
        <dbReference type="EMBL" id="MEQ2249632.1"/>
    </source>
</evidence>
<organism evidence="2 3">
    <name type="scientific">Ilyodon furcidens</name>
    <name type="common">goldbreast splitfin</name>
    <dbReference type="NCBI Taxonomy" id="33524"/>
    <lineage>
        <taxon>Eukaryota</taxon>
        <taxon>Metazoa</taxon>
        <taxon>Chordata</taxon>
        <taxon>Craniata</taxon>
        <taxon>Vertebrata</taxon>
        <taxon>Euteleostomi</taxon>
        <taxon>Actinopterygii</taxon>
        <taxon>Neopterygii</taxon>
        <taxon>Teleostei</taxon>
        <taxon>Neoteleostei</taxon>
        <taxon>Acanthomorphata</taxon>
        <taxon>Ovalentaria</taxon>
        <taxon>Atherinomorphae</taxon>
        <taxon>Cyprinodontiformes</taxon>
        <taxon>Goodeidae</taxon>
        <taxon>Ilyodon</taxon>
    </lineage>
</organism>
<gene>
    <name evidence="2" type="ORF">ILYODFUR_031380</name>
</gene>
<feature type="compositionally biased region" description="Basic and acidic residues" evidence="1">
    <location>
        <begin position="27"/>
        <end position="39"/>
    </location>
</feature>
<dbReference type="Proteomes" id="UP001482620">
    <property type="component" value="Unassembled WGS sequence"/>
</dbReference>
<reference evidence="2 3" key="1">
    <citation type="submission" date="2021-06" db="EMBL/GenBank/DDBJ databases">
        <authorList>
            <person name="Palmer J.M."/>
        </authorList>
    </citation>
    <scope>NUCLEOTIDE SEQUENCE [LARGE SCALE GENOMIC DNA]</scope>
    <source>
        <strain evidence="3">if_2019</strain>
        <tissue evidence="2">Muscle</tissue>
    </source>
</reference>